<evidence type="ECO:0000259" key="1">
    <source>
        <dbReference type="Pfam" id="PF13649"/>
    </source>
</evidence>
<name>A0ABN3VG00_9PSEU</name>
<dbReference type="Gene3D" id="2.20.25.110">
    <property type="entry name" value="S-adenosyl-L-methionine-dependent methyltransferases"/>
    <property type="match status" value="1"/>
</dbReference>
<gene>
    <name evidence="2" type="ORF">GCM10010470_38160</name>
</gene>
<reference evidence="2 3" key="1">
    <citation type="journal article" date="2019" name="Int. J. Syst. Evol. Microbiol.">
        <title>The Global Catalogue of Microorganisms (GCM) 10K type strain sequencing project: providing services to taxonomists for standard genome sequencing and annotation.</title>
        <authorList>
            <consortium name="The Broad Institute Genomics Platform"/>
            <consortium name="The Broad Institute Genome Sequencing Center for Infectious Disease"/>
            <person name="Wu L."/>
            <person name="Ma J."/>
        </authorList>
    </citation>
    <scope>NUCLEOTIDE SEQUENCE [LARGE SCALE GENOMIC DNA]</scope>
    <source>
        <strain evidence="2 3">JCM 9383</strain>
    </source>
</reference>
<dbReference type="GO" id="GO:0008168">
    <property type="term" value="F:methyltransferase activity"/>
    <property type="evidence" value="ECO:0007669"/>
    <property type="project" value="UniProtKB-KW"/>
</dbReference>
<comment type="caution">
    <text evidence="2">The sequence shown here is derived from an EMBL/GenBank/DDBJ whole genome shotgun (WGS) entry which is preliminary data.</text>
</comment>
<dbReference type="Proteomes" id="UP001500979">
    <property type="component" value="Unassembled WGS sequence"/>
</dbReference>
<dbReference type="Gene3D" id="3.40.50.150">
    <property type="entry name" value="Vaccinia Virus protein VP39"/>
    <property type="match status" value="1"/>
</dbReference>
<keyword evidence="2" id="KW-0808">Transferase</keyword>
<evidence type="ECO:0000313" key="2">
    <source>
        <dbReference type="EMBL" id="GAA2799431.1"/>
    </source>
</evidence>
<dbReference type="InterPro" id="IPR041698">
    <property type="entry name" value="Methyltransf_25"/>
</dbReference>
<keyword evidence="2" id="KW-0489">Methyltransferase</keyword>
<organism evidence="2 3">
    <name type="scientific">Saccharopolyspora taberi</name>
    <dbReference type="NCBI Taxonomy" id="60895"/>
    <lineage>
        <taxon>Bacteria</taxon>
        <taxon>Bacillati</taxon>
        <taxon>Actinomycetota</taxon>
        <taxon>Actinomycetes</taxon>
        <taxon>Pseudonocardiales</taxon>
        <taxon>Pseudonocardiaceae</taxon>
        <taxon>Saccharopolyspora</taxon>
    </lineage>
</organism>
<dbReference type="RefSeq" id="WP_344681565.1">
    <property type="nucleotide sequence ID" value="NZ_BAAAUX010000016.1"/>
</dbReference>
<sequence>MSTPPFDTEELFDTDYLHFAGAALEERSDAESELISRLLGPATDVLDLACGHGRIANRLAALGMRTTGIDITPLFLDRARQDARERGVTVDYVQGDIRSLPWTGRFDAVVSWFTAYGYFDDADNRRVLDEAFRALRPGGRLLIELNNPVFILRNFQPTGVQEADGDLMIDRRWLDPLTSRNVVERIVVRGDRVRRMRFFVRMFTFPEIRDWLLAVGFTEVTGHGEDGEALTADSPRMLVLARR</sequence>
<dbReference type="Pfam" id="PF13649">
    <property type="entry name" value="Methyltransf_25"/>
    <property type="match status" value="1"/>
</dbReference>
<dbReference type="CDD" id="cd02440">
    <property type="entry name" value="AdoMet_MTases"/>
    <property type="match status" value="1"/>
</dbReference>
<proteinExistence type="predicted"/>
<dbReference type="InterPro" id="IPR029063">
    <property type="entry name" value="SAM-dependent_MTases_sf"/>
</dbReference>
<accession>A0ABN3VG00</accession>
<evidence type="ECO:0000313" key="3">
    <source>
        <dbReference type="Proteomes" id="UP001500979"/>
    </source>
</evidence>
<dbReference type="PANTHER" id="PTHR43591">
    <property type="entry name" value="METHYLTRANSFERASE"/>
    <property type="match status" value="1"/>
</dbReference>
<feature type="domain" description="Methyltransferase" evidence="1">
    <location>
        <begin position="45"/>
        <end position="139"/>
    </location>
</feature>
<dbReference type="EMBL" id="BAAAUX010000016">
    <property type="protein sequence ID" value="GAA2799431.1"/>
    <property type="molecule type" value="Genomic_DNA"/>
</dbReference>
<protein>
    <submittedName>
        <fullName evidence="2">Class I SAM-dependent methyltransferase</fullName>
    </submittedName>
</protein>
<dbReference type="PANTHER" id="PTHR43591:SF110">
    <property type="entry name" value="RHODANESE DOMAIN-CONTAINING PROTEIN"/>
    <property type="match status" value="1"/>
</dbReference>
<dbReference type="SUPFAM" id="SSF53335">
    <property type="entry name" value="S-adenosyl-L-methionine-dependent methyltransferases"/>
    <property type="match status" value="1"/>
</dbReference>
<keyword evidence="3" id="KW-1185">Reference proteome</keyword>
<dbReference type="GO" id="GO:0032259">
    <property type="term" value="P:methylation"/>
    <property type="evidence" value="ECO:0007669"/>
    <property type="project" value="UniProtKB-KW"/>
</dbReference>